<name>A0ABT8ILR0_9BACL</name>
<keyword evidence="3" id="KW-1185">Reference proteome</keyword>
<dbReference type="InterPro" id="IPR027624">
    <property type="entry name" value="TOMM_cyclo_SagD"/>
</dbReference>
<evidence type="ECO:0000259" key="1">
    <source>
        <dbReference type="PROSITE" id="PS51664"/>
    </source>
</evidence>
<dbReference type="SUPFAM" id="SSF69572">
    <property type="entry name" value="Activating enzymes of the ubiquitin-like proteins"/>
    <property type="match status" value="1"/>
</dbReference>
<dbReference type="InterPro" id="IPR022291">
    <property type="entry name" value="Bacteriocin_synth_cyclodeHase"/>
</dbReference>
<dbReference type="Gene3D" id="3.30.40.250">
    <property type="match status" value="1"/>
</dbReference>
<dbReference type="NCBIfam" id="TIGR03604">
    <property type="entry name" value="TOMM_cyclo_SagD"/>
    <property type="match status" value="1"/>
</dbReference>
<dbReference type="EMBL" id="JANRHH010000019">
    <property type="protein sequence ID" value="MDN4593129.1"/>
    <property type="molecule type" value="Genomic_DNA"/>
</dbReference>
<dbReference type="PANTHER" id="PTHR37809:SF1">
    <property type="entry name" value="RIBOSOMAL PROTEIN S12 METHYLTHIOTRANSFERASE ACCESSORY FACTOR YCAO"/>
    <property type="match status" value="1"/>
</dbReference>
<dbReference type="Pfam" id="PF02624">
    <property type="entry name" value="YcaO"/>
    <property type="match status" value="1"/>
</dbReference>
<accession>A0ABT8ILR0</accession>
<dbReference type="PANTHER" id="PTHR37809">
    <property type="entry name" value="RIBOSOMAL PROTEIN S12 METHYLTHIOTRANSFERASE ACCESSORY FACTOR YCAO"/>
    <property type="match status" value="1"/>
</dbReference>
<dbReference type="Gene3D" id="3.30.160.660">
    <property type="match status" value="1"/>
</dbReference>
<proteinExistence type="predicted"/>
<evidence type="ECO:0000313" key="3">
    <source>
        <dbReference type="Proteomes" id="UP001174196"/>
    </source>
</evidence>
<feature type="domain" description="YcaO" evidence="1">
    <location>
        <begin position="264"/>
        <end position="647"/>
    </location>
</feature>
<dbReference type="Gene3D" id="3.40.50.720">
    <property type="entry name" value="NAD(P)-binding Rossmann-like Domain"/>
    <property type="match status" value="1"/>
</dbReference>
<sequence length="647" mass="72859">MSAVVVVVGEGLLADFVCGELSAQNRVVRQTDLKAGVPEAANLALVLHDAWHPAVHHQAEEVFQQTGIPWLRGFVSFGEGVVGPLVRPGTPGCSQCADWRRLMAGFDRKEMWELQQRLAEHGGMTRDAWASRTGLLHVAHLVVAEAQRVLQGRRAHSESRVFLINLKTLKSSRHFFLPDPQCPVCGGLPDDSPTAARISLQPSPKVSADSYRCRSIDDLKDVLVHDYLDYRTGLLNGKMHDLKSPFADASVNLPLFTEDEGTAGRTHSYADSVLTAILEGLERYCGIAPRGKRTVIHDSYRNLADHALNPVKVGVHAKEQYERPGFPFQPFDPDRPIDWVWGYSLLEERPILVPQLLAYYSLGCGGGFVYETSNGCALGGSLEEAIFYGIMEVLERDSFLMTWYAQLPIPRLDPYSADDQELRLMIDRLKVVAGYDLYLFNSTMEHGIPSVWALAKNRKQQGVNLICAAGAHLDPLRAVKSAIHELAGMMLTLDEKFEANREKYEQMLHDPFLVKQMDDHSMLYSLPQAQERMHFLLDENRPLRTFEEEFKRKERHADLTDDLKDILQVFRRLNLDVIVVDQTTPEIIRNGLHCVKVLIPGMLPMTFGHHLTRVTGLERVLRVPVELGYVKQPLTVEQLNPHPHPFP</sequence>
<protein>
    <submittedName>
        <fullName evidence="2">TOMM leader peptide-binding protein</fullName>
    </submittedName>
</protein>
<dbReference type="Gene3D" id="3.30.1330.230">
    <property type="match status" value="1"/>
</dbReference>
<evidence type="ECO:0000313" key="2">
    <source>
        <dbReference type="EMBL" id="MDN4593129.1"/>
    </source>
</evidence>
<dbReference type="InterPro" id="IPR003776">
    <property type="entry name" value="YcaO-like_dom"/>
</dbReference>
<dbReference type="Proteomes" id="UP001174196">
    <property type="component" value="Unassembled WGS sequence"/>
</dbReference>
<dbReference type="RefSeq" id="WP_301237839.1">
    <property type="nucleotide sequence ID" value="NZ_JANRHH010000019.1"/>
</dbReference>
<dbReference type="PROSITE" id="PS51664">
    <property type="entry name" value="YCAO"/>
    <property type="match status" value="1"/>
</dbReference>
<comment type="caution">
    <text evidence="2">The sequence shown here is derived from an EMBL/GenBank/DDBJ whole genome shotgun (WGS) entry which is preliminary data.</text>
</comment>
<organism evidence="2 3">
    <name type="scientific">Polycladomyces subterraneus</name>
    <dbReference type="NCBI Taxonomy" id="1016997"/>
    <lineage>
        <taxon>Bacteria</taxon>
        <taxon>Bacillati</taxon>
        <taxon>Bacillota</taxon>
        <taxon>Bacilli</taxon>
        <taxon>Bacillales</taxon>
        <taxon>Thermoactinomycetaceae</taxon>
        <taxon>Polycladomyces</taxon>
    </lineage>
</organism>
<dbReference type="InterPro" id="IPR035985">
    <property type="entry name" value="Ubiquitin-activating_enz"/>
</dbReference>
<reference evidence="2" key="1">
    <citation type="submission" date="2022-08" db="EMBL/GenBank/DDBJ databases">
        <title>Polycladomyces zharkentsis sp. nov., a novel thermophilic CMC and starch-degrading bacterium isolated from a geothermal spring in Kazakhstan.</title>
        <authorList>
            <person name="Mashzhan A."/>
            <person name="Kistaubaeva A."/>
            <person name="Javier-Lopez R."/>
            <person name="Birkeland N.-K."/>
        </authorList>
    </citation>
    <scope>NUCLEOTIDE SEQUENCE</scope>
    <source>
        <strain evidence="2">KSR 13</strain>
    </source>
</reference>
<gene>
    <name evidence="2" type="ORF">NWF35_04300</name>
</gene>
<dbReference type="NCBIfam" id="TIGR03882">
    <property type="entry name" value="cyclo_dehyd_2"/>
    <property type="match status" value="1"/>
</dbReference>